<dbReference type="InterPro" id="IPR029058">
    <property type="entry name" value="AB_hydrolase_fold"/>
</dbReference>
<dbReference type="Pfam" id="PF26363">
    <property type="entry name" value="Phospholipase-like"/>
    <property type="match status" value="1"/>
</dbReference>
<dbReference type="Pfam" id="PF13519">
    <property type="entry name" value="VWA_2"/>
    <property type="match status" value="1"/>
</dbReference>
<proteinExistence type="predicted"/>
<dbReference type="EMBL" id="PPFX01000059">
    <property type="protein sequence ID" value="PNU18644.1"/>
    <property type="molecule type" value="Genomic_DNA"/>
</dbReference>
<evidence type="ECO:0000313" key="3">
    <source>
        <dbReference type="Proteomes" id="UP000236340"/>
    </source>
</evidence>
<dbReference type="CDD" id="cd00198">
    <property type="entry name" value="vWFA"/>
    <property type="match status" value="1"/>
</dbReference>
<dbReference type="AlphaFoldDB" id="A0A2K2H5P5"/>
<accession>A0A2K2H5P5</accession>
<protein>
    <recommendedName>
        <fullName evidence="1">VWFA domain-containing protein</fullName>
    </recommendedName>
</protein>
<evidence type="ECO:0000313" key="2">
    <source>
        <dbReference type="EMBL" id="PNU18644.1"/>
    </source>
</evidence>
<dbReference type="Gene3D" id="3.40.50.410">
    <property type="entry name" value="von Willebrand factor, type A domain"/>
    <property type="match status" value="1"/>
</dbReference>
<dbReference type="InterPro" id="IPR036465">
    <property type="entry name" value="vWFA_dom_sf"/>
</dbReference>
<reference evidence="2 3" key="1">
    <citation type="journal article" date="2018" name="Genome Announc.">
        <title>Genome Sequence of Geothermobacter sp. HR-1 Iron Reducer from the Loihi Seamount.</title>
        <authorList>
            <person name="Smith H."/>
            <person name="Abuyen K."/>
            <person name="Tremblay J."/>
            <person name="Savalia P."/>
            <person name="Perez-Rodriguez I."/>
            <person name="Emerson D."/>
            <person name="Tully B."/>
            <person name="Amend J."/>
        </authorList>
    </citation>
    <scope>NUCLEOTIDE SEQUENCE [LARGE SCALE GENOMIC DNA]</scope>
    <source>
        <strain evidence="2 3">HR-1</strain>
    </source>
</reference>
<dbReference type="PANTHER" id="PTHR10579">
    <property type="entry name" value="CALCIUM-ACTIVATED CHLORIDE CHANNEL REGULATOR"/>
    <property type="match status" value="1"/>
</dbReference>
<comment type="caution">
    <text evidence="2">The sequence shown here is derived from an EMBL/GenBank/DDBJ whole genome shotgun (WGS) entry which is preliminary data.</text>
</comment>
<dbReference type="InterPro" id="IPR051266">
    <property type="entry name" value="CLCR"/>
</dbReference>
<dbReference type="OrthoDB" id="9781333at2"/>
<dbReference type="InterPro" id="IPR002035">
    <property type="entry name" value="VWF_A"/>
</dbReference>
<feature type="domain" description="VWFA" evidence="1">
    <location>
        <begin position="329"/>
        <end position="495"/>
    </location>
</feature>
<name>A0A2K2H5P5_9BACT</name>
<dbReference type="PROSITE" id="PS50234">
    <property type="entry name" value="VWFA"/>
    <property type="match status" value="1"/>
</dbReference>
<dbReference type="Proteomes" id="UP000236340">
    <property type="component" value="Unassembled WGS sequence"/>
</dbReference>
<gene>
    <name evidence="2" type="ORF">C2E25_16615</name>
</gene>
<organism evidence="2 3">
    <name type="scientific">Geothermobacter hydrogeniphilus</name>
    <dbReference type="NCBI Taxonomy" id="1969733"/>
    <lineage>
        <taxon>Bacteria</taxon>
        <taxon>Pseudomonadati</taxon>
        <taxon>Thermodesulfobacteriota</taxon>
        <taxon>Desulfuromonadia</taxon>
        <taxon>Desulfuromonadales</taxon>
        <taxon>Geothermobacteraceae</taxon>
        <taxon>Geothermobacter</taxon>
    </lineage>
</organism>
<dbReference type="RefSeq" id="WP_103116839.1">
    <property type="nucleotide sequence ID" value="NZ_PPFX01000059.1"/>
</dbReference>
<dbReference type="Gene3D" id="2.60.120.380">
    <property type="match status" value="1"/>
</dbReference>
<evidence type="ECO:0000259" key="1">
    <source>
        <dbReference type="PROSITE" id="PS50234"/>
    </source>
</evidence>
<dbReference type="SMART" id="SM00327">
    <property type="entry name" value="VWA"/>
    <property type="match status" value="1"/>
</dbReference>
<dbReference type="PANTHER" id="PTHR10579:SF43">
    <property type="entry name" value="ZINC FINGER (C3HC4-TYPE RING FINGER) FAMILY PROTEIN"/>
    <property type="match status" value="1"/>
</dbReference>
<sequence length="743" mass="79756">MNLYRYSSMTIFLFVALFLVAADAWSTEIPDALKVKTIQPAIDPAFGQGTDANSGKTEIEMIRQQNGAGGRPLSSGQARDVLGFALASLAVYDDKQYPWPADWKHVEQDVAVDQSRLMKALEAFLPMGTAVIKAAPLPGIGFHAAVYRKPDGVIVVAFEGTKVGQLDDLATDLSQLKTVPLQYRLGEVVAQRIINAHPGEHVVLTGHSLGGGIAQYAAARLGQEAVVFNSAGLFSPALKSIADGGNLASAKITHVVTQGVAVDTNTITYLHNVVRTKELISKYGAQLGATYVLPIRTTESGLSLHKMARLYKAIAAVAQVGERPSTAHSIIVVVDSSGSMSSSDPKNLRREAVKRMIALAGEMDRIALIDFDSSAREVSGFQLLGDFNSSARRELRNLAEHFDAGGGTDIGAGLKLAARLANNQSENLAVILMTDGEDPEWNGEADGLPAGVPVHAIALSEAADRSRLSKLSAATGGVYQIAESSSDLARIMDAIFGEAADKDVLLIEEGTIREGDVQEYTLYLAGVAGLTEGSVDVEVTWPGSDIDLTLIDPNGKRYQIEQAVRDNIGIEEGTYDIIRLQNPVAGTWRVAVKGVDIAPGGEPYTVRVTSSGSPLKARWKTNVVTPEVGQPMSIEIQSENNKVRWQQAEVEVYRPDGTLEHNVKPLDGLFATLGGSSGQAAYIFRSEAPGVYRVKIVATGTTDNSQKVMRTFDRTFEVAPPGLGVRYKHQIDPFIRRRPGMLQ</sequence>
<dbReference type="SUPFAM" id="SSF53300">
    <property type="entry name" value="vWA-like"/>
    <property type="match status" value="1"/>
</dbReference>
<dbReference type="Gene3D" id="3.40.50.1820">
    <property type="entry name" value="alpha/beta hydrolase"/>
    <property type="match status" value="1"/>
</dbReference>
<dbReference type="SUPFAM" id="SSF53474">
    <property type="entry name" value="alpha/beta-Hydrolases"/>
    <property type="match status" value="1"/>
</dbReference>